<dbReference type="PANTHER" id="PTHR22536:SF1">
    <property type="entry name" value="MEDIATOR OF RNA POLYMERASE II TRANSCRIPTION SUBUNIT 19"/>
    <property type="match status" value="1"/>
</dbReference>
<feature type="compositionally biased region" description="Basic residues" evidence="7">
    <location>
        <begin position="223"/>
        <end position="233"/>
    </location>
</feature>
<gene>
    <name evidence="6 8" type="primary">MED19</name>
</gene>
<dbReference type="AlphaFoldDB" id="C1C1J2"/>
<keyword evidence="5 6" id="KW-0539">Nucleus</keyword>
<reference evidence="8" key="1">
    <citation type="submission" date="2009-03" db="EMBL/GenBank/DDBJ databases">
        <title>Caligus clemensi ESTs and full-length cDNAs.</title>
        <authorList>
            <person name="Yasuike M."/>
            <person name="von Schalburg K."/>
            <person name="Cooper G."/>
            <person name="Leong J."/>
            <person name="Jones S.R.M."/>
            <person name="Koop B.F."/>
        </authorList>
    </citation>
    <scope>NUCLEOTIDE SEQUENCE</scope>
    <source>
        <tissue evidence="8">Whole</tissue>
    </source>
</reference>
<comment type="function">
    <text evidence="6">Component of the Mediator complex, a coactivator involved in the regulated transcription of nearly all RNA polymerase II-dependent genes. Mediator functions as a bridge to convey information from gene-specific regulatory proteins to the basal RNA polymerase II transcription machinery. Mediator is recruited to promoters by direct interactions with regulatory proteins and serves as a scaffold for the assembly of a functional preinitiation complex with RNA polymerase II and the general transcription factors.</text>
</comment>
<sequence length="239" mass="26307">MMMDQYASPNSTSPARGSPIVGVPVPPPPLPLPPSSSSLSAPGSESLKLSIALSGVKPTIIQKGPFYLMKQDITLSHEITGATNLMASKGLEHSYSKLTAKKMKNTLSSFLQNLPGIVDTPGSQDNSSLRGIIEKPPVCGKELLPLNQLQLAGFRLHPGPLPEQYSCLTQIQSKKKQKHKKHKYKTGGETPGGVESTGDVSEERERKREKKHKRHEKDAEDRKKKKKEKKKKKNKDDKE</sequence>
<comment type="subunit">
    <text evidence="6">Component of the Mediator complex.</text>
</comment>
<dbReference type="Pfam" id="PF10278">
    <property type="entry name" value="Med19"/>
    <property type="match status" value="1"/>
</dbReference>
<feature type="region of interest" description="Disordered" evidence="7">
    <location>
        <begin position="172"/>
        <end position="239"/>
    </location>
</feature>
<dbReference type="InterPro" id="IPR019403">
    <property type="entry name" value="Mediator_Med19_met"/>
</dbReference>
<evidence type="ECO:0000256" key="2">
    <source>
        <dbReference type="ARBA" id="ARBA00009259"/>
    </source>
</evidence>
<dbReference type="PANTHER" id="PTHR22536">
    <property type="entry name" value="LUNG CANCER METASTASIS-RELATED LCMR1 PROTEIN"/>
    <property type="match status" value="1"/>
</dbReference>
<evidence type="ECO:0000313" key="8">
    <source>
        <dbReference type="EMBL" id="ACO15145.1"/>
    </source>
</evidence>
<protein>
    <recommendedName>
        <fullName evidence="6">Mediator of RNA polymerase II transcription subunit 19</fullName>
    </recommendedName>
    <alternativeName>
        <fullName evidence="6">Mediator complex subunit 19</fullName>
    </alternativeName>
</protein>
<dbReference type="GO" id="GO:0016592">
    <property type="term" value="C:mediator complex"/>
    <property type="evidence" value="ECO:0007669"/>
    <property type="project" value="InterPro"/>
</dbReference>
<feature type="compositionally biased region" description="Pro residues" evidence="7">
    <location>
        <begin position="24"/>
        <end position="34"/>
    </location>
</feature>
<organism evidence="8">
    <name type="scientific">Caligus clemensi</name>
    <name type="common">Sea louse</name>
    <dbReference type="NCBI Taxonomy" id="344056"/>
    <lineage>
        <taxon>Eukaryota</taxon>
        <taxon>Metazoa</taxon>
        <taxon>Ecdysozoa</taxon>
        <taxon>Arthropoda</taxon>
        <taxon>Crustacea</taxon>
        <taxon>Multicrustacea</taxon>
        <taxon>Hexanauplia</taxon>
        <taxon>Copepoda</taxon>
        <taxon>Siphonostomatoida</taxon>
        <taxon>Caligidae</taxon>
        <taxon>Caligus</taxon>
    </lineage>
</organism>
<evidence type="ECO:0000256" key="6">
    <source>
        <dbReference type="RuleBase" id="RU364151"/>
    </source>
</evidence>
<evidence type="ECO:0000256" key="5">
    <source>
        <dbReference type="ARBA" id="ARBA00023242"/>
    </source>
</evidence>
<proteinExistence type="evidence at transcript level"/>
<dbReference type="GO" id="GO:0045944">
    <property type="term" value="P:positive regulation of transcription by RNA polymerase II"/>
    <property type="evidence" value="ECO:0007669"/>
    <property type="project" value="TreeGrafter"/>
</dbReference>
<dbReference type="EMBL" id="BT080721">
    <property type="protein sequence ID" value="ACO15145.1"/>
    <property type="molecule type" value="mRNA"/>
</dbReference>
<evidence type="ECO:0000256" key="1">
    <source>
        <dbReference type="ARBA" id="ARBA00004123"/>
    </source>
</evidence>
<comment type="similarity">
    <text evidence="2 6">Belongs to the Mediator complex subunit 19 family.</text>
</comment>
<evidence type="ECO:0000256" key="7">
    <source>
        <dbReference type="SAM" id="MobiDB-lite"/>
    </source>
</evidence>
<keyword evidence="3 6" id="KW-0805">Transcription regulation</keyword>
<feature type="region of interest" description="Disordered" evidence="7">
    <location>
        <begin position="1"/>
        <end position="43"/>
    </location>
</feature>
<evidence type="ECO:0000256" key="4">
    <source>
        <dbReference type="ARBA" id="ARBA00023163"/>
    </source>
</evidence>
<feature type="compositionally biased region" description="Basic residues" evidence="7">
    <location>
        <begin position="173"/>
        <end position="185"/>
    </location>
</feature>
<dbReference type="GO" id="GO:0003712">
    <property type="term" value="F:transcription coregulator activity"/>
    <property type="evidence" value="ECO:0007669"/>
    <property type="project" value="InterPro"/>
</dbReference>
<keyword evidence="4 6" id="KW-0804">Transcription</keyword>
<comment type="subcellular location">
    <subcellularLocation>
        <location evidence="1 6">Nucleus</location>
    </subcellularLocation>
</comment>
<name>C1C1J2_CALCM</name>
<evidence type="ECO:0000256" key="3">
    <source>
        <dbReference type="ARBA" id="ARBA00023015"/>
    </source>
</evidence>
<accession>C1C1J2</accession>
<keyword evidence="6" id="KW-0010">Activator</keyword>